<feature type="domain" description="FAD-binding PCMH-type" evidence="2">
    <location>
        <begin position="19"/>
        <end position="187"/>
    </location>
</feature>
<dbReference type="GO" id="GO:0016020">
    <property type="term" value="C:membrane"/>
    <property type="evidence" value="ECO:0007669"/>
    <property type="project" value="InterPro"/>
</dbReference>
<dbReference type="PANTHER" id="PTHR43762:SF1">
    <property type="entry name" value="D-ARABINONO-1,4-LACTONE OXIDASE"/>
    <property type="match status" value="1"/>
</dbReference>
<dbReference type="InterPro" id="IPR036318">
    <property type="entry name" value="FAD-bd_PCMH-like_sf"/>
</dbReference>
<dbReference type="PIRSF" id="PIRSF000136">
    <property type="entry name" value="LGO_GLO"/>
    <property type="match status" value="1"/>
</dbReference>
<sequence length="439" mass="47781">MSTTRTEQRARWQNWSGGVRCTPTRIESPGSTAEVVDVVTAAARDGLPVRPVGAGHSFTPLAATDGVMVRLDRMTRVLHHDPATSRVRVQAGISLHVLNRELAALGLALPNLGDVDPQAVAGAVGTGTHGTGARLPGIAAAVVGVQLVTAAGEVLEIGEDHPWLGAAQLSLGALGILAEVTLQCVPAFLLHAREEPMALPEVLHRLPELVARNDHVEFYWFPHTEKALLKRNNRVPDGTPAAPLGRLRHLVEDEVLSNGAFEALNRVAHAAPALVPRINALSGSVLSAREYTAPSHDVFVSPRRVRFQESEFAMPREALPDVIAGLQRLFASGEHRVSFPIEVRFAAADDVWLSTAHGRDSCYVAVHAYHRQDPTAYFAAAQDLFTAHEGRPHWGKRHTLTAAYFAEQCPRFTDWLAVRDELDPERRFANDHLREVLGD</sequence>
<dbReference type="Gene3D" id="3.30.70.2520">
    <property type="match status" value="1"/>
</dbReference>
<accession>A0A6J6S2N9</accession>
<keyword evidence="1" id="KW-0560">Oxidoreductase</keyword>
<dbReference type="InterPro" id="IPR006094">
    <property type="entry name" value="Oxid_FAD_bind_N"/>
</dbReference>
<protein>
    <submittedName>
        <fullName evidence="3">Unannotated protein</fullName>
    </submittedName>
</protein>
<gene>
    <name evidence="3" type="ORF">UFOPK2761_00364</name>
</gene>
<dbReference type="InterPro" id="IPR007173">
    <property type="entry name" value="ALO_C"/>
</dbReference>
<dbReference type="Gene3D" id="3.30.43.10">
    <property type="entry name" value="Uridine Diphospho-n-acetylenolpyruvylglucosamine Reductase, domain 2"/>
    <property type="match status" value="1"/>
</dbReference>
<dbReference type="GO" id="GO:0080049">
    <property type="term" value="F:L-gulono-1,4-lactone dehydrogenase activity"/>
    <property type="evidence" value="ECO:0007669"/>
    <property type="project" value="TreeGrafter"/>
</dbReference>
<dbReference type="InterPro" id="IPR016166">
    <property type="entry name" value="FAD-bd_PCMH"/>
</dbReference>
<dbReference type="InterPro" id="IPR016167">
    <property type="entry name" value="FAD-bd_PCMH_sub1"/>
</dbReference>
<dbReference type="Pfam" id="PF04030">
    <property type="entry name" value="ALO"/>
    <property type="match status" value="1"/>
</dbReference>
<evidence type="ECO:0000256" key="1">
    <source>
        <dbReference type="ARBA" id="ARBA00023002"/>
    </source>
</evidence>
<reference evidence="3" key="1">
    <citation type="submission" date="2020-05" db="EMBL/GenBank/DDBJ databases">
        <authorList>
            <person name="Chiriac C."/>
            <person name="Salcher M."/>
            <person name="Ghai R."/>
            <person name="Kavagutti S V."/>
        </authorList>
    </citation>
    <scope>NUCLEOTIDE SEQUENCE</scope>
</reference>
<dbReference type="GO" id="GO:0003885">
    <property type="term" value="F:D-arabinono-1,4-lactone oxidase activity"/>
    <property type="evidence" value="ECO:0007669"/>
    <property type="project" value="InterPro"/>
</dbReference>
<dbReference type="PANTHER" id="PTHR43762">
    <property type="entry name" value="L-GULONOLACTONE OXIDASE"/>
    <property type="match status" value="1"/>
</dbReference>
<dbReference type="NCBIfam" id="TIGR01679">
    <property type="entry name" value="bact_FAD_ox"/>
    <property type="match status" value="1"/>
</dbReference>
<dbReference type="EMBL" id="CAEZYQ010000002">
    <property type="protein sequence ID" value="CAB4729084.1"/>
    <property type="molecule type" value="Genomic_DNA"/>
</dbReference>
<proteinExistence type="predicted"/>
<dbReference type="AlphaFoldDB" id="A0A6J6S2N9"/>
<dbReference type="SUPFAM" id="SSF56176">
    <property type="entry name" value="FAD-binding/transporter-associated domain-like"/>
    <property type="match status" value="1"/>
</dbReference>
<evidence type="ECO:0000313" key="3">
    <source>
        <dbReference type="EMBL" id="CAB4729084.1"/>
    </source>
</evidence>
<dbReference type="Pfam" id="PF01565">
    <property type="entry name" value="FAD_binding_4"/>
    <property type="match status" value="1"/>
</dbReference>
<dbReference type="GO" id="GO:0071949">
    <property type="term" value="F:FAD binding"/>
    <property type="evidence" value="ECO:0007669"/>
    <property type="project" value="InterPro"/>
</dbReference>
<dbReference type="InterPro" id="IPR010031">
    <property type="entry name" value="FAD_lactone_oxidase-like"/>
</dbReference>
<name>A0A6J6S2N9_9ZZZZ</name>
<dbReference type="Gene3D" id="1.10.45.10">
    <property type="entry name" value="Vanillyl-alcohol Oxidase, Chain A, domain 4"/>
    <property type="match status" value="1"/>
</dbReference>
<dbReference type="Gene3D" id="3.30.465.10">
    <property type="match status" value="1"/>
</dbReference>
<dbReference type="InterPro" id="IPR016171">
    <property type="entry name" value="Vanillyl_alc_oxidase_C-sub2"/>
</dbReference>
<evidence type="ECO:0000259" key="2">
    <source>
        <dbReference type="PROSITE" id="PS51387"/>
    </source>
</evidence>
<organism evidence="3">
    <name type="scientific">freshwater metagenome</name>
    <dbReference type="NCBI Taxonomy" id="449393"/>
    <lineage>
        <taxon>unclassified sequences</taxon>
        <taxon>metagenomes</taxon>
        <taxon>ecological metagenomes</taxon>
    </lineage>
</organism>
<dbReference type="PROSITE" id="PS51387">
    <property type="entry name" value="FAD_PCMH"/>
    <property type="match status" value="1"/>
</dbReference>
<dbReference type="InterPro" id="IPR016169">
    <property type="entry name" value="FAD-bd_PCMH_sub2"/>
</dbReference>